<dbReference type="AlphaFoldDB" id="A0A815XXQ3"/>
<organism evidence="2 3">
    <name type="scientific">Adineta steineri</name>
    <dbReference type="NCBI Taxonomy" id="433720"/>
    <lineage>
        <taxon>Eukaryota</taxon>
        <taxon>Metazoa</taxon>
        <taxon>Spiralia</taxon>
        <taxon>Gnathifera</taxon>
        <taxon>Rotifera</taxon>
        <taxon>Eurotatoria</taxon>
        <taxon>Bdelloidea</taxon>
        <taxon>Adinetida</taxon>
        <taxon>Adinetidae</taxon>
        <taxon>Adineta</taxon>
    </lineage>
</organism>
<sequence length="156" mass="18442">MPNIFMVRKKNAETFHQAWLHHVRHNDHHSEHFIEDYPSVSKILWKNDKLNNLIIHEMPDDAILEMVADNLAATRSYEGYWPNGAKKDGWSWMTESFDHYRLHPITRLKFTAFLCALGYARVLPQEFDWKTIGKANISNEEKKKLLKLQQIAQLNN</sequence>
<gene>
    <name evidence="1" type="ORF">BJG266_LOCUS32444</name>
    <name evidence="2" type="ORF">QVE165_LOCUS48158</name>
</gene>
<dbReference type="EMBL" id="CAJNOI010000545">
    <property type="protein sequence ID" value="CAF1304073.1"/>
    <property type="molecule type" value="Genomic_DNA"/>
</dbReference>
<dbReference type="Pfam" id="PF18907">
    <property type="entry name" value="DUF5662"/>
    <property type="match status" value="1"/>
</dbReference>
<accession>A0A815XXQ3</accession>
<evidence type="ECO:0000313" key="2">
    <source>
        <dbReference type="EMBL" id="CAF1563928.1"/>
    </source>
</evidence>
<proteinExistence type="predicted"/>
<dbReference type="OrthoDB" id="10006501at2759"/>
<comment type="caution">
    <text evidence="2">The sequence shown here is derived from an EMBL/GenBank/DDBJ whole genome shotgun (WGS) entry which is preliminary data.</text>
</comment>
<dbReference type="EMBL" id="CAJNOM010000797">
    <property type="protein sequence ID" value="CAF1563928.1"/>
    <property type="molecule type" value="Genomic_DNA"/>
</dbReference>
<dbReference type="Proteomes" id="UP000663877">
    <property type="component" value="Unassembled WGS sequence"/>
</dbReference>
<name>A0A815XXQ3_9BILA</name>
<evidence type="ECO:0000313" key="3">
    <source>
        <dbReference type="Proteomes" id="UP000663832"/>
    </source>
</evidence>
<keyword evidence="3" id="KW-1185">Reference proteome</keyword>
<dbReference type="Proteomes" id="UP000663832">
    <property type="component" value="Unassembled WGS sequence"/>
</dbReference>
<evidence type="ECO:0000313" key="1">
    <source>
        <dbReference type="EMBL" id="CAF1304073.1"/>
    </source>
</evidence>
<reference evidence="2" key="1">
    <citation type="submission" date="2021-02" db="EMBL/GenBank/DDBJ databases">
        <authorList>
            <person name="Nowell W R."/>
        </authorList>
    </citation>
    <scope>NUCLEOTIDE SEQUENCE</scope>
</reference>
<protein>
    <submittedName>
        <fullName evidence="2">Uncharacterized protein</fullName>
    </submittedName>
</protein>
<dbReference type="InterPro" id="IPR043721">
    <property type="entry name" value="DUF5662"/>
</dbReference>